<dbReference type="OMA" id="HKIRFET"/>
<dbReference type="InParanoid" id="A0A0V0Q8Y0"/>
<reference evidence="2 3" key="1">
    <citation type="journal article" date="2015" name="Sci. Rep.">
        <title>Genome of the facultative scuticociliatosis pathogen Pseudocohnilembus persalinus provides insight into its virulence through horizontal gene transfer.</title>
        <authorList>
            <person name="Xiong J."/>
            <person name="Wang G."/>
            <person name="Cheng J."/>
            <person name="Tian M."/>
            <person name="Pan X."/>
            <person name="Warren A."/>
            <person name="Jiang C."/>
            <person name="Yuan D."/>
            <person name="Miao W."/>
        </authorList>
    </citation>
    <scope>NUCLEOTIDE SEQUENCE [LARGE SCALE GENOMIC DNA]</scope>
    <source>
        <strain evidence="2">36N120E</strain>
    </source>
</reference>
<evidence type="ECO:0000313" key="2">
    <source>
        <dbReference type="EMBL" id="KRW98646.1"/>
    </source>
</evidence>
<feature type="coiled-coil region" evidence="1">
    <location>
        <begin position="119"/>
        <end position="146"/>
    </location>
</feature>
<dbReference type="AlphaFoldDB" id="A0A0V0Q8Y0"/>
<organism evidence="2 3">
    <name type="scientific">Pseudocohnilembus persalinus</name>
    <name type="common">Ciliate</name>
    <dbReference type="NCBI Taxonomy" id="266149"/>
    <lineage>
        <taxon>Eukaryota</taxon>
        <taxon>Sar</taxon>
        <taxon>Alveolata</taxon>
        <taxon>Ciliophora</taxon>
        <taxon>Intramacronucleata</taxon>
        <taxon>Oligohymenophorea</taxon>
        <taxon>Scuticociliatia</taxon>
        <taxon>Philasterida</taxon>
        <taxon>Pseudocohnilembidae</taxon>
        <taxon>Pseudocohnilembus</taxon>
    </lineage>
</organism>
<evidence type="ECO:0000313" key="3">
    <source>
        <dbReference type="Proteomes" id="UP000054937"/>
    </source>
</evidence>
<protein>
    <submittedName>
        <fullName evidence="2">Uncharacterized protein</fullName>
    </submittedName>
</protein>
<dbReference type="EMBL" id="LDAU01000232">
    <property type="protein sequence ID" value="KRW98646.1"/>
    <property type="molecule type" value="Genomic_DNA"/>
</dbReference>
<gene>
    <name evidence="2" type="ORF">PPERSA_00234</name>
</gene>
<keyword evidence="3" id="KW-1185">Reference proteome</keyword>
<name>A0A0V0Q8Y0_PSEPJ</name>
<comment type="caution">
    <text evidence="2">The sequence shown here is derived from an EMBL/GenBank/DDBJ whole genome shotgun (WGS) entry which is preliminary data.</text>
</comment>
<dbReference type="Proteomes" id="UP000054937">
    <property type="component" value="Unassembled WGS sequence"/>
</dbReference>
<sequence>MIKNTFRNLKKLNFKLNPKNLQNKNIFFFTYRPQLPYNFDGISPGLDAQKCQQLNYLMKELLGDEVLVGFAYAYSNLIQAISQKDFEYLHEILEPNLYNQMKSSLLELHTIQEFQNMENQNNQSENNNLDKDIEKIKQNVQIIKQIGDENVPQDSIVIGSFDMHQGVKFERHLNGNLQGSRQEMNMMNLAKLNFYGLNTGSYLGSGQLTKPILRVDAYYSTNLKLYITDSTGKLIEGDNQLNQQQIHKIRFETNPGNETINKQNMFSTLLSMAKPGSKNMTKIFNELFLGDNFEWRIADIDDALNGNEFDA</sequence>
<accession>A0A0V0Q8Y0</accession>
<dbReference type="OrthoDB" id="301445at2759"/>
<keyword evidence="1" id="KW-0175">Coiled coil</keyword>
<evidence type="ECO:0000256" key="1">
    <source>
        <dbReference type="SAM" id="Coils"/>
    </source>
</evidence>
<proteinExistence type="predicted"/>